<keyword evidence="6 9" id="KW-0443">Lipid metabolism</keyword>
<dbReference type="PRINTS" id="PR01071">
    <property type="entry name" value="ACOABIOTINCC"/>
</dbReference>
<evidence type="ECO:0000256" key="6">
    <source>
        <dbReference type="ARBA" id="ARBA00023098"/>
    </source>
</evidence>
<keyword evidence="8 9" id="KW-0092">Biotin</keyword>
<dbReference type="InterPro" id="IPR011053">
    <property type="entry name" value="Single_hybrid_motif"/>
</dbReference>
<comment type="pathway">
    <text evidence="2 9">Lipid metabolism; fatty acid biosynthesis.</text>
</comment>
<evidence type="ECO:0000313" key="12">
    <source>
        <dbReference type="EMBL" id="CCD29163.1"/>
    </source>
</evidence>
<dbReference type="PANTHER" id="PTHR45266:SF3">
    <property type="entry name" value="OXALOACETATE DECARBOXYLASE ALPHA CHAIN"/>
    <property type="match status" value="1"/>
</dbReference>
<comment type="function">
    <text evidence="1 9">This protein is a component of the acetyl coenzyme A carboxylase complex; first, biotin carboxylase catalyzes the carboxylation of the carrier protein and then the transcarboxylase transfers the carboxyl group to form malonyl-CoA.</text>
</comment>
<dbReference type="InterPro" id="IPR050709">
    <property type="entry name" value="Biotin_Carboxyl_Carrier/Decarb"/>
</dbReference>
<evidence type="ECO:0000256" key="2">
    <source>
        <dbReference type="ARBA" id="ARBA00005194"/>
    </source>
</evidence>
<dbReference type="GO" id="GO:0009317">
    <property type="term" value="C:acetyl-CoA carboxylase complex"/>
    <property type="evidence" value="ECO:0007669"/>
    <property type="project" value="InterPro"/>
</dbReference>
<evidence type="ECO:0000256" key="1">
    <source>
        <dbReference type="ARBA" id="ARBA00003761"/>
    </source>
</evidence>
<dbReference type="FunFam" id="2.40.50.100:FF:000003">
    <property type="entry name" value="Acetyl-CoA carboxylase biotin carboxyl carrier protein"/>
    <property type="match status" value="1"/>
</dbReference>
<dbReference type="OrthoDB" id="9811735at2"/>
<dbReference type="SUPFAM" id="SSF51230">
    <property type="entry name" value="Single hybrid motif"/>
    <property type="match status" value="1"/>
</dbReference>
<evidence type="ECO:0000256" key="8">
    <source>
        <dbReference type="ARBA" id="ARBA00023267"/>
    </source>
</evidence>
<evidence type="ECO:0000256" key="4">
    <source>
        <dbReference type="ARBA" id="ARBA00022516"/>
    </source>
</evidence>
<comment type="caution">
    <text evidence="12">The sequence shown here is derived from an EMBL/GenBank/DDBJ whole genome shotgun (WGS) entry which is preliminary data.</text>
</comment>
<evidence type="ECO:0000313" key="13">
    <source>
        <dbReference type="Proteomes" id="UP000054051"/>
    </source>
</evidence>
<reference evidence="12 13" key="1">
    <citation type="submission" date="2011-08" db="EMBL/GenBank/DDBJ databases">
        <title>The genome of the obligate endobacterium of an arbuscular mycorrhizal fungus reveals an interphylum network of nutritional interactions.</title>
        <authorList>
            <person name="Ghignone S."/>
            <person name="Salvioli A."/>
            <person name="Anca I."/>
            <person name="Lumini E."/>
            <person name="Ortu G."/>
            <person name="Petiti L."/>
            <person name="Cruveiller S."/>
            <person name="Bianciotto V."/>
            <person name="Piffanelli P."/>
            <person name="Lanfranco L."/>
            <person name="Bonfante P."/>
        </authorList>
    </citation>
    <scope>NUCLEOTIDE SEQUENCE [LARGE SCALE GENOMIC DNA]</scope>
    <source>
        <strain evidence="12 13">BEG34</strain>
    </source>
</reference>
<keyword evidence="13" id="KW-1185">Reference proteome</keyword>
<dbReference type="NCBIfam" id="TIGR00531">
    <property type="entry name" value="BCCP"/>
    <property type="match status" value="1"/>
</dbReference>
<feature type="region of interest" description="Disordered" evidence="10">
    <location>
        <begin position="40"/>
        <end position="80"/>
    </location>
</feature>
<dbReference type="PROSITE" id="PS50968">
    <property type="entry name" value="BIOTINYL_LIPOYL"/>
    <property type="match status" value="1"/>
</dbReference>
<dbReference type="InterPro" id="IPR000089">
    <property type="entry name" value="Biotin_lipoyl"/>
</dbReference>
<dbReference type="Pfam" id="PF00364">
    <property type="entry name" value="Biotin_lipoyl"/>
    <property type="match status" value="1"/>
</dbReference>
<dbReference type="NCBIfam" id="NF005457">
    <property type="entry name" value="PRK07051.1"/>
    <property type="match status" value="1"/>
</dbReference>
<evidence type="ECO:0000256" key="10">
    <source>
        <dbReference type="SAM" id="MobiDB-lite"/>
    </source>
</evidence>
<dbReference type="STRING" id="1070319.CAGGBEG34_210024"/>
<dbReference type="AlphaFoldDB" id="G2J8R6"/>
<evidence type="ECO:0000256" key="7">
    <source>
        <dbReference type="ARBA" id="ARBA00023160"/>
    </source>
</evidence>
<gene>
    <name evidence="12" type="primary">accB</name>
    <name evidence="12" type="ORF">CAGGBEG34_210024</name>
</gene>
<dbReference type="PROSITE" id="PS00188">
    <property type="entry name" value="BIOTIN"/>
    <property type="match status" value="1"/>
</dbReference>
<name>G2J8R6_9BURK</name>
<dbReference type="InterPro" id="IPR001249">
    <property type="entry name" value="AcCoA_biotinCC"/>
</dbReference>
<dbReference type="GO" id="GO:0006633">
    <property type="term" value="P:fatty acid biosynthetic process"/>
    <property type="evidence" value="ECO:0007669"/>
    <property type="project" value="UniProtKB-UniPathway"/>
</dbReference>
<protein>
    <recommendedName>
        <fullName evidence="3 9">Biotin carboxyl carrier protein of acetyl-CoA carboxylase</fullName>
    </recommendedName>
</protein>
<dbReference type="eggNOG" id="COG0511">
    <property type="taxonomic scope" value="Bacteria"/>
</dbReference>
<dbReference type="CDD" id="cd06850">
    <property type="entry name" value="biotinyl_domain"/>
    <property type="match status" value="1"/>
</dbReference>
<evidence type="ECO:0000259" key="11">
    <source>
        <dbReference type="PROSITE" id="PS50968"/>
    </source>
</evidence>
<feature type="domain" description="Lipoyl-binding" evidence="11">
    <location>
        <begin position="63"/>
        <end position="148"/>
    </location>
</feature>
<dbReference type="EMBL" id="CAFB01000038">
    <property type="protein sequence ID" value="CCD29163.1"/>
    <property type="molecule type" value="Genomic_DNA"/>
</dbReference>
<dbReference type="InterPro" id="IPR001882">
    <property type="entry name" value="Biotin_BS"/>
</dbReference>
<dbReference type="GO" id="GO:0003989">
    <property type="term" value="F:acetyl-CoA carboxylase activity"/>
    <property type="evidence" value="ECO:0007669"/>
    <property type="project" value="InterPro"/>
</dbReference>
<evidence type="ECO:0000256" key="9">
    <source>
        <dbReference type="RuleBase" id="RU364072"/>
    </source>
</evidence>
<proteinExistence type="predicted"/>
<feature type="compositionally biased region" description="Low complexity" evidence="10">
    <location>
        <begin position="40"/>
        <end position="51"/>
    </location>
</feature>
<dbReference type="Gene3D" id="2.40.50.100">
    <property type="match status" value="1"/>
</dbReference>
<dbReference type="UniPathway" id="UPA00094"/>
<evidence type="ECO:0000256" key="3">
    <source>
        <dbReference type="ARBA" id="ARBA00017562"/>
    </source>
</evidence>
<organism evidence="12 13">
    <name type="scientific">Candidatus Glomeribacter gigasporarum BEG34</name>
    <dbReference type="NCBI Taxonomy" id="1070319"/>
    <lineage>
        <taxon>Bacteria</taxon>
        <taxon>Pseudomonadati</taxon>
        <taxon>Pseudomonadota</taxon>
        <taxon>Betaproteobacteria</taxon>
        <taxon>Burkholderiales</taxon>
        <taxon>Burkholderiaceae</taxon>
        <taxon>Candidatus Glomeribacter</taxon>
    </lineage>
</organism>
<keyword evidence="5 9" id="KW-0276">Fatty acid metabolism</keyword>
<evidence type="ECO:0000256" key="5">
    <source>
        <dbReference type="ARBA" id="ARBA00022832"/>
    </source>
</evidence>
<accession>G2J8R6</accession>
<keyword evidence="7 9" id="KW-0275">Fatty acid biosynthesis</keyword>
<dbReference type="Proteomes" id="UP000054051">
    <property type="component" value="Unassembled WGS sequence"/>
</dbReference>
<keyword evidence="4 9" id="KW-0444">Lipid biosynthesis</keyword>
<dbReference type="RefSeq" id="WP_006682399.1">
    <property type="nucleotide sequence ID" value="NZ_CAFB01000038.1"/>
</dbReference>
<feature type="compositionally biased region" description="Low complexity" evidence="10">
    <location>
        <begin position="60"/>
        <end position="71"/>
    </location>
</feature>
<dbReference type="PANTHER" id="PTHR45266">
    <property type="entry name" value="OXALOACETATE DECARBOXYLASE ALPHA CHAIN"/>
    <property type="match status" value="1"/>
</dbReference>
<sequence>MDLRKLKTLIDLVAASGISELEMSEGEDKVRIVKDALPAAPFTPAQTPPHAVSASDAHESASAPPEQAPPQGHVLTSPMVGTFYRAPSPEAAPFVQVGDPVEKGQTIGIIEAMKLLNEIEADEAGIVKEFLVENGQAVEYGQPLLRISA</sequence>